<accession>A0A0J8G3G5</accession>
<name>A0A0J8G3G5_CLOCY</name>
<keyword evidence="2" id="KW-0808">Transferase</keyword>
<evidence type="ECO:0000313" key="2">
    <source>
        <dbReference type="EMBL" id="KMT22251.1"/>
    </source>
</evidence>
<dbReference type="RefSeq" id="WP_341372099.1">
    <property type="nucleotide sequence ID" value="NZ_LFVU01000024.1"/>
</dbReference>
<comment type="caution">
    <text evidence="2">The sequence shown here is derived from an EMBL/GenBank/DDBJ whole genome shotgun (WGS) entry which is preliminary data.</text>
</comment>
<sequence length="83" mass="9126">MSIVCPLIGTPIGVWVYGGLSGTGFDFLFLWLQKSGQDIFVSSFIAKVTGNFLDKIISCLIVYFIVNAMPNMYKPSKDNNIAV</sequence>
<keyword evidence="1" id="KW-0812">Transmembrane</keyword>
<evidence type="ECO:0000256" key="1">
    <source>
        <dbReference type="SAM" id="Phobius"/>
    </source>
</evidence>
<reference evidence="2 3" key="1">
    <citation type="submission" date="2015-06" db="EMBL/GenBank/DDBJ databases">
        <title>Draft genome sequence of the purine-degrading Clostridium cylindrosporum HC-1 (DSM 605).</title>
        <authorList>
            <person name="Poehlein A."/>
            <person name="Schiel-Bengelsdorf B."/>
            <person name="Bengelsdorf F."/>
            <person name="Daniel R."/>
            <person name="Duerre P."/>
        </authorList>
    </citation>
    <scope>NUCLEOTIDE SEQUENCE [LARGE SCALE GENOMIC DNA]</scope>
    <source>
        <strain evidence="2 3">DSM 605</strain>
    </source>
</reference>
<keyword evidence="1" id="KW-1133">Transmembrane helix</keyword>
<dbReference type="AlphaFoldDB" id="A0A0J8G3G5"/>
<gene>
    <name evidence="2" type="ORF">CLCY_4c02240</name>
</gene>
<keyword evidence="2" id="KW-0418">Kinase</keyword>
<dbReference type="EMBL" id="LFVU01000024">
    <property type="protein sequence ID" value="KMT22251.1"/>
    <property type="molecule type" value="Genomic_DNA"/>
</dbReference>
<dbReference type="STRING" id="1121307.CLCY_4c02240"/>
<evidence type="ECO:0000313" key="3">
    <source>
        <dbReference type="Proteomes" id="UP000036756"/>
    </source>
</evidence>
<dbReference type="Proteomes" id="UP000036756">
    <property type="component" value="Unassembled WGS sequence"/>
</dbReference>
<feature type="transmembrane region" description="Helical" evidence="1">
    <location>
        <begin position="44"/>
        <end position="66"/>
    </location>
</feature>
<feature type="transmembrane region" description="Helical" evidence="1">
    <location>
        <begin position="12"/>
        <end position="32"/>
    </location>
</feature>
<protein>
    <submittedName>
        <fullName evidence="2">Signal transduction histidine kinase, LytS</fullName>
    </submittedName>
</protein>
<organism evidence="2 3">
    <name type="scientific">Clostridium cylindrosporum DSM 605</name>
    <dbReference type="NCBI Taxonomy" id="1121307"/>
    <lineage>
        <taxon>Bacteria</taxon>
        <taxon>Bacillati</taxon>
        <taxon>Bacillota</taxon>
        <taxon>Clostridia</taxon>
        <taxon>Eubacteriales</taxon>
        <taxon>Clostridiaceae</taxon>
        <taxon>Clostridium</taxon>
    </lineage>
</organism>
<dbReference type="GO" id="GO:0016301">
    <property type="term" value="F:kinase activity"/>
    <property type="evidence" value="ECO:0007669"/>
    <property type="project" value="UniProtKB-KW"/>
</dbReference>
<keyword evidence="1" id="KW-0472">Membrane</keyword>
<dbReference type="PATRIC" id="fig|1121307.3.peg.1880"/>
<proteinExistence type="predicted"/>
<keyword evidence="3" id="KW-1185">Reference proteome</keyword>